<dbReference type="AlphaFoldDB" id="A0A0N0E897"/>
<dbReference type="SUPFAM" id="SSF50475">
    <property type="entry name" value="FMN-binding split barrel"/>
    <property type="match status" value="1"/>
</dbReference>
<dbReference type="InterPro" id="IPR052917">
    <property type="entry name" value="Stress-Dev_Protein"/>
</dbReference>
<reference evidence="2 3" key="1">
    <citation type="submission" date="2015-01" db="EMBL/GenBank/DDBJ databases">
        <title>Ahrensia donghaiensis sp. nov., a novel dimethylsulphoniopropionate-cleavage bacterium isolated from seawater and emended descriptions of the genus Ahrensia and Ahrensia kielensis.</title>
        <authorList>
            <person name="Liu J."/>
        </authorList>
    </citation>
    <scope>NUCLEOTIDE SEQUENCE [LARGE SCALE GENOMIC DNA]</scope>
    <source>
        <strain evidence="2 3">LZD062</strain>
    </source>
</reference>
<keyword evidence="3" id="KW-1185">Reference proteome</keyword>
<protein>
    <recommendedName>
        <fullName evidence="1">General stress protein FMN-binding split barrel domain-containing protein</fullName>
    </recommendedName>
</protein>
<dbReference type="RefSeq" id="WP_053998243.1">
    <property type="nucleotide sequence ID" value="NZ_JXMU01000005.1"/>
</dbReference>
<dbReference type="Gene3D" id="2.30.110.10">
    <property type="entry name" value="Electron Transport, Fmn-binding Protein, Chain A"/>
    <property type="match status" value="1"/>
</dbReference>
<organism evidence="2 3">
    <name type="scientific">Ahrensia marina</name>
    <dbReference type="NCBI Taxonomy" id="1514904"/>
    <lineage>
        <taxon>Bacteria</taxon>
        <taxon>Pseudomonadati</taxon>
        <taxon>Pseudomonadota</taxon>
        <taxon>Alphaproteobacteria</taxon>
        <taxon>Hyphomicrobiales</taxon>
        <taxon>Ahrensiaceae</taxon>
        <taxon>Ahrensia</taxon>
    </lineage>
</organism>
<dbReference type="Proteomes" id="UP000038011">
    <property type="component" value="Unassembled WGS sequence"/>
</dbReference>
<comment type="caution">
    <text evidence="2">The sequence shown here is derived from an EMBL/GenBank/DDBJ whole genome shotgun (WGS) entry which is preliminary data.</text>
</comment>
<dbReference type="InterPro" id="IPR012349">
    <property type="entry name" value="Split_barrel_FMN-bd"/>
</dbReference>
<dbReference type="STRING" id="1514904.SU32_04975"/>
<gene>
    <name evidence="2" type="ORF">SU32_04975</name>
</gene>
<evidence type="ECO:0000313" key="2">
    <source>
        <dbReference type="EMBL" id="KPB02111.1"/>
    </source>
</evidence>
<evidence type="ECO:0000259" key="1">
    <source>
        <dbReference type="Pfam" id="PF16242"/>
    </source>
</evidence>
<dbReference type="EMBL" id="JXMU01000005">
    <property type="protein sequence ID" value="KPB02111.1"/>
    <property type="molecule type" value="Genomic_DNA"/>
</dbReference>
<feature type="domain" description="General stress protein FMN-binding split barrel" evidence="1">
    <location>
        <begin position="12"/>
        <end position="156"/>
    </location>
</feature>
<accession>A0A0N0E897</accession>
<dbReference type="PANTHER" id="PTHR34818:SF1">
    <property type="entry name" value="PROTEIN BLI-3"/>
    <property type="match status" value="1"/>
</dbReference>
<dbReference type="InterPro" id="IPR038725">
    <property type="entry name" value="YdaG_split_barrel_FMN-bd"/>
</dbReference>
<proteinExistence type="predicted"/>
<dbReference type="OrthoDB" id="1432662at2"/>
<dbReference type="Pfam" id="PF16242">
    <property type="entry name" value="Pyrid_ox_like"/>
    <property type="match status" value="1"/>
</dbReference>
<sequence length="170" mass="18609">MSDIEKTKADPEAAFWEEIDDLHSVMLGVDTAGQHMQPMAPMAAADTKTIWFFTNKETDLAKSVASAKSAQMCAVNSNDGFYACVSGTLEATMDRDIVERFWSPVVAAWFKDGKDDDDLILLKFKPDAVSLWKASDSSLKFGWEIAKANLTDSLPDMGIQTEFKISGGAV</sequence>
<evidence type="ECO:0000313" key="3">
    <source>
        <dbReference type="Proteomes" id="UP000038011"/>
    </source>
</evidence>
<dbReference type="PANTHER" id="PTHR34818">
    <property type="entry name" value="PROTEIN BLI-3"/>
    <property type="match status" value="1"/>
</dbReference>
<dbReference type="PATRIC" id="fig|1514904.3.peg.2988"/>
<name>A0A0N0E897_9HYPH</name>